<evidence type="ECO:0000256" key="1">
    <source>
        <dbReference type="SAM" id="MobiDB-lite"/>
    </source>
</evidence>
<dbReference type="Proteomes" id="UP000297280">
    <property type="component" value="Unassembled WGS sequence"/>
</dbReference>
<feature type="compositionally biased region" description="Basic and acidic residues" evidence="1">
    <location>
        <begin position="1"/>
        <end position="32"/>
    </location>
</feature>
<feature type="compositionally biased region" description="Polar residues" evidence="1">
    <location>
        <begin position="40"/>
        <end position="52"/>
    </location>
</feature>
<organism evidence="2 3">
    <name type="scientific">Botrytis porri</name>
    <dbReference type="NCBI Taxonomy" id="87229"/>
    <lineage>
        <taxon>Eukaryota</taxon>
        <taxon>Fungi</taxon>
        <taxon>Dikarya</taxon>
        <taxon>Ascomycota</taxon>
        <taxon>Pezizomycotina</taxon>
        <taxon>Leotiomycetes</taxon>
        <taxon>Helotiales</taxon>
        <taxon>Sclerotiniaceae</taxon>
        <taxon>Botrytis</taxon>
    </lineage>
</organism>
<feature type="region of interest" description="Disordered" evidence="1">
    <location>
        <begin position="1"/>
        <end position="70"/>
    </location>
</feature>
<evidence type="ECO:0000313" key="3">
    <source>
        <dbReference type="Proteomes" id="UP000297280"/>
    </source>
</evidence>
<comment type="caution">
    <text evidence="2">The sequence shown here is derived from an EMBL/GenBank/DDBJ whole genome shotgun (WGS) entry which is preliminary data.</text>
</comment>
<dbReference type="AlphaFoldDB" id="A0A4Z1KIC9"/>
<protein>
    <submittedName>
        <fullName evidence="2">Uncharacterized protein</fullName>
    </submittedName>
</protein>
<accession>A0A4Z1KIC9</accession>
<keyword evidence="3" id="KW-1185">Reference proteome</keyword>
<dbReference type="EMBL" id="PQXO01000661">
    <property type="protein sequence ID" value="TGO83334.1"/>
    <property type="molecule type" value="Genomic_DNA"/>
</dbReference>
<name>A0A4Z1KIC9_9HELO</name>
<reference evidence="2 3" key="1">
    <citation type="submission" date="2017-12" db="EMBL/GenBank/DDBJ databases">
        <title>Comparative genomics of Botrytis spp.</title>
        <authorList>
            <person name="Valero-Jimenez C.A."/>
            <person name="Tapia P."/>
            <person name="Veloso J."/>
            <person name="Silva-Moreno E."/>
            <person name="Staats M."/>
            <person name="Valdes J.H."/>
            <person name="Van Kan J.A.L."/>
        </authorList>
    </citation>
    <scope>NUCLEOTIDE SEQUENCE [LARGE SCALE GENOMIC DNA]</scope>
    <source>
        <strain evidence="2 3">MUCL3349</strain>
    </source>
</reference>
<proteinExistence type="predicted"/>
<evidence type="ECO:0000313" key="2">
    <source>
        <dbReference type="EMBL" id="TGO83334.1"/>
    </source>
</evidence>
<sequence>MEHDGTNIEYSHHEAKQSIITPREDSIEKMEPSTKLAAEQVSSTTSGVQRPSTKSEAEPRSDNASLSASPSIASRVQVSYAEKNLEAGDKTENALYLTSNAVREPQGPPCGARNMGLGPTNSINFYKLPAEIQCMIIKGCIPKRNHIRLFSVSLDLNNQILLKEEIDRKHTSFLFVSRAIRKIYLHHLPVVLPSLDKNIPVCIHQDTTVILRMEQPDRSSIRICYRGKIPACFSEIRYLAVPLNLFSFFNITADVCSRGERIQELAVAHNISFLSRLIFACSNLLSLTAVQLNTTEKWHLRGLNDPDSLVVPEVFSSLLRWNLESLANFLNLQRTMTGYRSKELACRVMVFTLGSWVTVQ</sequence>
<gene>
    <name evidence="2" type="ORF">BPOR_0662g00060</name>
</gene>